<dbReference type="PROSITE" id="PS50929">
    <property type="entry name" value="ABC_TM1F"/>
    <property type="match status" value="1"/>
</dbReference>
<feature type="transmembrane region" description="Helical" evidence="5">
    <location>
        <begin position="214"/>
        <end position="240"/>
    </location>
</feature>
<dbReference type="Proteomes" id="UP001138661">
    <property type="component" value="Unassembled WGS sequence"/>
</dbReference>
<keyword evidence="7" id="KW-0067">ATP-binding</keyword>
<accession>A0A9X1FZR1</accession>
<keyword evidence="2 5" id="KW-0812">Transmembrane</keyword>
<comment type="caution">
    <text evidence="7">The sequence shown here is derived from an EMBL/GenBank/DDBJ whole genome shotgun (WGS) entry which is preliminary data.</text>
</comment>
<evidence type="ECO:0000313" key="8">
    <source>
        <dbReference type="Proteomes" id="UP001138661"/>
    </source>
</evidence>
<keyword evidence="8" id="KW-1185">Reference proteome</keyword>
<evidence type="ECO:0000259" key="6">
    <source>
        <dbReference type="PROSITE" id="PS50929"/>
    </source>
</evidence>
<keyword evidence="3 5" id="KW-1133">Transmembrane helix</keyword>
<reference evidence="7" key="1">
    <citation type="submission" date="2021-07" db="EMBL/GenBank/DDBJ databases">
        <title>Roseobacter insulae sp. nov., isolated from a tidal flat.</title>
        <authorList>
            <person name="Park S."/>
            <person name="Yoon J.-H."/>
        </authorList>
    </citation>
    <scope>NUCLEOTIDE SEQUENCE</scope>
    <source>
        <strain evidence="7">YSTF-M11</strain>
    </source>
</reference>
<feature type="transmembrane region" description="Helical" evidence="5">
    <location>
        <begin position="44"/>
        <end position="64"/>
    </location>
</feature>
<dbReference type="EMBL" id="JAHXDN010000009">
    <property type="protein sequence ID" value="MBW4710602.1"/>
    <property type="molecule type" value="Genomic_DNA"/>
</dbReference>
<proteinExistence type="predicted"/>
<protein>
    <submittedName>
        <fullName evidence="7">ABC transporter ATP-binding protein</fullName>
    </submittedName>
</protein>
<evidence type="ECO:0000256" key="2">
    <source>
        <dbReference type="ARBA" id="ARBA00022692"/>
    </source>
</evidence>
<name>A0A9X1FZR1_9RHOB</name>
<feature type="transmembrane region" description="Helical" evidence="5">
    <location>
        <begin position="7"/>
        <end position="24"/>
    </location>
</feature>
<organism evidence="7 8">
    <name type="scientific">Roseobacter insulae</name>
    <dbReference type="NCBI Taxonomy" id="2859783"/>
    <lineage>
        <taxon>Bacteria</taxon>
        <taxon>Pseudomonadati</taxon>
        <taxon>Pseudomonadota</taxon>
        <taxon>Alphaproteobacteria</taxon>
        <taxon>Rhodobacterales</taxon>
        <taxon>Roseobacteraceae</taxon>
        <taxon>Roseobacter</taxon>
    </lineage>
</organism>
<evidence type="ECO:0000256" key="1">
    <source>
        <dbReference type="ARBA" id="ARBA00004141"/>
    </source>
</evidence>
<keyword evidence="4 5" id="KW-0472">Membrane</keyword>
<gene>
    <name evidence="7" type="ORF">KX928_22670</name>
</gene>
<dbReference type="Pfam" id="PF00664">
    <property type="entry name" value="ABC_membrane"/>
    <property type="match status" value="1"/>
</dbReference>
<dbReference type="AlphaFoldDB" id="A0A9X1FZR1"/>
<evidence type="ECO:0000256" key="3">
    <source>
        <dbReference type="ARBA" id="ARBA00022989"/>
    </source>
</evidence>
<dbReference type="GO" id="GO:0140359">
    <property type="term" value="F:ABC-type transporter activity"/>
    <property type="evidence" value="ECO:0007669"/>
    <property type="project" value="InterPro"/>
</dbReference>
<comment type="subcellular location">
    <subcellularLocation>
        <location evidence="1">Membrane</location>
        <topology evidence="1">Multi-pass membrane protein</topology>
    </subcellularLocation>
</comment>
<evidence type="ECO:0000256" key="5">
    <source>
        <dbReference type="SAM" id="Phobius"/>
    </source>
</evidence>
<evidence type="ECO:0000256" key="4">
    <source>
        <dbReference type="ARBA" id="ARBA00023136"/>
    </source>
</evidence>
<dbReference type="CDD" id="cd07346">
    <property type="entry name" value="ABC_6TM_exporters"/>
    <property type="match status" value="1"/>
</dbReference>
<evidence type="ECO:0000313" key="7">
    <source>
        <dbReference type="EMBL" id="MBW4710602.1"/>
    </source>
</evidence>
<dbReference type="InterPro" id="IPR011527">
    <property type="entry name" value="ABC1_TM_dom"/>
</dbReference>
<sequence length="300" mass="33674">MSEWHQAYVCLLAVVFALIDLIPLELQRRIVNEVVESQNVPLLLQYGAIYLVLIIVHKFGKFVLKLYQGWLSESATIYTRKHLLGLYGDQSDPTEDSSGRTVSIVGSEVEKLGGFVGESLSQACVNITMLLGVLGYMLVVEPRIALFALAFLIPQILITPLMQKRLNELVEERVGYIRDLGDEISNMTEAKHDYCLAILPKIFSNRMKYFLLKFALKTVLNVLNALGPFTVLIFGGYLVMQGQTEIGVIVAFISGFERMSGPVRELITFYRVAAQATVQHRMIAKWVSKHVDQTPDQTST</sequence>
<feature type="domain" description="ABC transmembrane type-1" evidence="6">
    <location>
        <begin position="9"/>
        <end position="275"/>
    </location>
</feature>
<keyword evidence="7" id="KW-0547">Nucleotide-binding</keyword>
<dbReference type="GO" id="GO:0005524">
    <property type="term" value="F:ATP binding"/>
    <property type="evidence" value="ECO:0007669"/>
    <property type="project" value="UniProtKB-KW"/>
</dbReference>
<dbReference type="GO" id="GO:0016020">
    <property type="term" value="C:membrane"/>
    <property type="evidence" value="ECO:0007669"/>
    <property type="project" value="UniProtKB-SubCell"/>
</dbReference>